<dbReference type="Gene3D" id="3.30.1490.480">
    <property type="entry name" value="Endolytic murein transglycosylase"/>
    <property type="match status" value="2"/>
</dbReference>
<evidence type="ECO:0000256" key="1">
    <source>
        <dbReference type="ARBA" id="ARBA00022475"/>
    </source>
</evidence>
<dbReference type="Gene3D" id="3.30.160.60">
    <property type="entry name" value="Classic Zinc Finger"/>
    <property type="match status" value="1"/>
</dbReference>
<dbReference type="GO" id="GO:0071555">
    <property type="term" value="P:cell wall organization"/>
    <property type="evidence" value="ECO:0007669"/>
    <property type="project" value="UniProtKB-KW"/>
</dbReference>
<evidence type="ECO:0000256" key="4">
    <source>
        <dbReference type="ARBA" id="ARBA00023136"/>
    </source>
</evidence>
<proteinExistence type="inferred from homology"/>
<dbReference type="GO" id="GO:0009252">
    <property type="term" value="P:peptidoglycan biosynthetic process"/>
    <property type="evidence" value="ECO:0007669"/>
    <property type="project" value="UniProtKB-UniRule"/>
</dbReference>
<dbReference type="GO" id="GO:0005886">
    <property type="term" value="C:plasma membrane"/>
    <property type="evidence" value="ECO:0007669"/>
    <property type="project" value="UniProtKB-SubCell"/>
</dbReference>
<dbReference type="Proteomes" id="UP000037267">
    <property type="component" value="Unassembled WGS sequence"/>
</dbReference>
<keyword evidence="6 7" id="KW-0961">Cell wall biogenesis/degradation</keyword>
<accession>A0A0L0WEL2</accession>
<organism evidence="8 9">
    <name type="scientific">Gottschalkia purinilytica</name>
    <name type="common">Clostridium purinilyticum</name>
    <dbReference type="NCBI Taxonomy" id="1503"/>
    <lineage>
        <taxon>Bacteria</taxon>
        <taxon>Bacillati</taxon>
        <taxon>Bacillota</taxon>
        <taxon>Tissierellia</taxon>
        <taxon>Tissierellales</taxon>
        <taxon>Gottschalkiaceae</taxon>
        <taxon>Gottschalkia</taxon>
    </lineage>
</organism>
<evidence type="ECO:0000256" key="6">
    <source>
        <dbReference type="ARBA" id="ARBA00023316"/>
    </source>
</evidence>
<evidence type="ECO:0000313" key="8">
    <source>
        <dbReference type="EMBL" id="KNF09876.1"/>
    </source>
</evidence>
<dbReference type="RefSeq" id="WP_050353621.1">
    <property type="nucleotide sequence ID" value="NZ_LGSS01000001.1"/>
</dbReference>
<gene>
    <name evidence="7" type="primary">mltG</name>
    <name evidence="8" type="ORF">CLPU_1c00410</name>
</gene>
<comment type="function">
    <text evidence="7">Functions as a peptidoglycan terminase that cleaves nascent peptidoglycan strands endolytically to terminate their elongation.</text>
</comment>
<feature type="site" description="Important for catalytic activity" evidence="7">
    <location>
        <position position="240"/>
    </location>
</feature>
<feature type="transmembrane region" description="Helical" evidence="7">
    <location>
        <begin position="20"/>
        <end position="39"/>
    </location>
</feature>
<dbReference type="EMBL" id="LGSS01000001">
    <property type="protein sequence ID" value="KNF09876.1"/>
    <property type="molecule type" value="Genomic_DNA"/>
</dbReference>
<keyword evidence="1 7" id="KW-1003">Cell membrane</keyword>
<comment type="similarity">
    <text evidence="7">Belongs to the transglycosylase MltG family.</text>
</comment>
<keyword evidence="2 7" id="KW-0812">Transmembrane</keyword>
<dbReference type="PATRIC" id="fig|1503.3.peg.908"/>
<dbReference type="InterPro" id="IPR003770">
    <property type="entry name" value="MLTG-like"/>
</dbReference>
<evidence type="ECO:0000256" key="2">
    <source>
        <dbReference type="ARBA" id="ARBA00022692"/>
    </source>
</evidence>
<evidence type="ECO:0000256" key="3">
    <source>
        <dbReference type="ARBA" id="ARBA00022989"/>
    </source>
</evidence>
<keyword evidence="5 7" id="KW-0456">Lyase</keyword>
<dbReference type="EC" id="4.2.2.29" evidence="7"/>
<comment type="caution">
    <text evidence="8">The sequence shown here is derived from an EMBL/GenBank/DDBJ whole genome shotgun (WGS) entry which is preliminary data.</text>
</comment>
<dbReference type="CDD" id="cd08010">
    <property type="entry name" value="MltG_like"/>
    <property type="match status" value="1"/>
</dbReference>
<dbReference type="OrthoDB" id="9814591at2"/>
<name>A0A0L0WEL2_GOTPU</name>
<evidence type="ECO:0000313" key="9">
    <source>
        <dbReference type="Proteomes" id="UP000037267"/>
    </source>
</evidence>
<reference evidence="9" key="1">
    <citation type="submission" date="2015-07" db="EMBL/GenBank/DDBJ databases">
        <title>Draft genome sequence of the purine-degrading Gottschalkia purinilyticum DSM 1384 (formerly Clostridium purinilyticum).</title>
        <authorList>
            <person name="Poehlein A."/>
            <person name="Schiel-Bengelsdorf B."/>
            <person name="Bengelsdorf F.R."/>
            <person name="Daniel R."/>
            <person name="Duerre P."/>
        </authorList>
    </citation>
    <scope>NUCLEOTIDE SEQUENCE [LARGE SCALE GENOMIC DNA]</scope>
    <source>
        <strain evidence="9">DSM 1384</strain>
    </source>
</reference>
<protein>
    <recommendedName>
        <fullName evidence="7">Endolytic murein transglycosylase</fullName>
        <ecNumber evidence="7">4.2.2.29</ecNumber>
    </recommendedName>
    <alternativeName>
        <fullName evidence="7">Peptidoglycan lytic transglycosylase</fullName>
    </alternativeName>
    <alternativeName>
        <fullName evidence="7">Peptidoglycan polymerization terminase</fullName>
    </alternativeName>
</protein>
<dbReference type="AlphaFoldDB" id="A0A0L0WEL2"/>
<comment type="catalytic activity">
    <reaction evidence="7">
        <text>a peptidoglycan chain = a peptidoglycan chain with N-acetyl-1,6-anhydromuramyl-[peptide] at the reducing end + a peptidoglycan chain with N-acetylglucosamine at the non-reducing end.</text>
        <dbReference type="EC" id="4.2.2.29"/>
    </reaction>
</comment>
<dbReference type="STRING" id="1503.CLPU_1c00410"/>
<dbReference type="HAMAP" id="MF_02065">
    <property type="entry name" value="MltG"/>
    <property type="match status" value="1"/>
</dbReference>
<dbReference type="PANTHER" id="PTHR30518">
    <property type="entry name" value="ENDOLYTIC MUREIN TRANSGLYCOSYLASE"/>
    <property type="match status" value="1"/>
</dbReference>
<dbReference type="PANTHER" id="PTHR30518:SF2">
    <property type="entry name" value="ENDOLYTIC MUREIN TRANSGLYCOSYLASE"/>
    <property type="match status" value="1"/>
</dbReference>
<dbReference type="GO" id="GO:0008932">
    <property type="term" value="F:lytic endotransglycosylase activity"/>
    <property type="evidence" value="ECO:0007669"/>
    <property type="project" value="UniProtKB-UniRule"/>
</dbReference>
<comment type="subcellular location">
    <subcellularLocation>
        <location evidence="7">Cell membrane</location>
        <topology evidence="7">Single-pass membrane protein</topology>
    </subcellularLocation>
</comment>
<evidence type="ECO:0000256" key="5">
    <source>
        <dbReference type="ARBA" id="ARBA00023239"/>
    </source>
</evidence>
<sequence length="351" mass="39460">MSGTLFKENKKKSISKKKIAIISSTIAVIVGIVGGKYYVDRQKLAVANENIQKISITIPQGSNTQSIAKILKDNGLIRNEFIFRITSKLEKKDSSYKAGVYLLSNGMNQDQIMKELISGGASNSDTKFTIPEGFELKQIAEKLSKQGIVNKEKFLSLTSKVSNFSSEYEFLKEVPQDSSLEGFLYPDTYEIYKGATEEEIIKKMLNNFNKIYTNEIKNKGKQIGLDTNKIITLASIIEREAKIDSERPMVSAVFHNRLKKNIMLESCATVQYILGERKEVLTYKDLKIKSEYNTYLNRGLPPSPIASPGIKSIMAAVDPANVDYLFFVANKDGSHTFTKTYEEHIKAQKNN</sequence>
<keyword evidence="4 7" id="KW-0472">Membrane</keyword>
<dbReference type="NCBIfam" id="TIGR00247">
    <property type="entry name" value="endolytic transglycosylase MltG"/>
    <property type="match status" value="1"/>
</dbReference>
<evidence type="ECO:0000256" key="7">
    <source>
        <dbReference type="HAMAP-Rule" id="MF_02065"/>
    </source>
</evidence>
<keyword evidence="9" id="KW-1185">Reference proteome</keyword>
<dbReference type="Pfam" id="PF02618">
    <property type="entry name" value="YceG"/>
    <property type="match status" value="1"/>
</dbReference>
<keyword evidence="3 7" id="KW-1133">Transmembrane helix</keyword>